<name>A0A540W5D1_9ACTN</name>
<dbReference type="AlphaFoldDB" id="A0A540W5D1"/>
<dbReference type="RefSeq" id="WP_141634796.1">
    <property type="nucleotide sequence ID" value="NZ_VIGB01000003.1"/>
</dbReference>
<accession>A0A540W5D1</accession>
<gene>
    <name evidence="1" type="ORF">E6W39_20740</name>
</gene>
<comment type="caution">
    <text evidence="1">The sequence shown here is derived from an EMBL/GenBank/DDBJ whole genome shotgun (WGS) entry which is preliminary data.</text>
</comment>
<dbReference type="Proteomes" id="UP000319103">
    <property type="component" value="Unassembled WGS sequence"/>
</dbReference>
<evidence type="ECO:0000313" key="1">
    <source>
        <dbReference type="EMBL" id="TQF04210.1"/>
    </source>
</evidence>
<organism evidence="1 2">
    <name type="scientific">Kitasatospora acidiphila</name>
    <dbReference type="NCBI Taxonomy" id="2567942"/>
    <lineage>
        <taxon>Bacteria</taxon>
        <taxon>Bacillati</taxon>
        <taxon>Actinomycetota</taxon>
        <taxon>Actinomycetes</taxon>
        <taxon>Kitasatosporales</taxon>
        <taxon>Streptomycetaceae</taxon>
        <taxon>Kitasatospora</taxon>
    </lineage>
</organism>
<protein>
    <submittedName>
        <fullName evidence="1">Uncharacterized protein</fullName>
    </submittedName>
</protein>
<sequence length="70" mass="7618">MQLERVRPMVLRGTFHAYELAALTAAARYVVESAPADIPPESLEQLASVLADYDEQVRNLSTPAETAEGS</sequence>
<reference evidence="1 2" key="1">
    <citation type="submission" date="2019-06" db="EMBL/GenBank/DDBJ databases">
        <title>Description of Kitasatospora acidophila sp. nov. isolated from pine grove soil, and reclassification of Streptomyces novaecaesareae to Kitasatospora novaeceasareae comb. nov.</title>
        <authorList>
            <person name="Kim M.J."/>
        </authorList>
    </citation>
    <scope>NUCLEOTIDE SEQUENCE [LARGE SCALE GENOMIC DNA]</scope>
    <source>
        <strain evidence="1 2">MMS16-CNU292</strain>
    </source>
</reference>
<proteinExistence type="predicted"/>
<dbReference type="EMBL" id="VIGB01000003">
    <property type="protein sequence ID" value="TQF04210.1"/>
    <property type="molecule type" value="Genomic_DNA"/>
</dbReference>
<keyword evidence="2" id="KW-1185">Reference proteome</keyword>
<dbReference type="OrthoDB" id="1366848at2"/>
<evidence type="ECO:0000313" key="2">
    <source>
        <dbReference type="Proteomes" id="UP000319103"/>
    </source>
</evidence>